<proteinExistence type="predicted"/>
<comment type="caution">
    <text evidence="5">The sequence shown here is derived from an EMBL/GenBank/DDBJ whole genome shotgun (WGS) entry which is preliminary data.</text>
</comment>
<accession>A0A8T0TCQ2</accession>
<dbReference type="SMART" id="SM00614">
    <property type="entry name" value="ZnF_BED"/>
    <property type="match status" value="1"/>
</dbReference>
<dbReference type="EMBL" id="CM029044">
    <property type="protein sequence ID" value="KAG2606286.1"/>
    <property type="molecule type" value="Genomic_DNA"/>
</dbReference>
<dbReference type="InterPro" id="IPR053031">
    <property type="entry name" value="Cuticle_assoc_protein"/>
</dbReference>
<evidence type="ECO:0000256" key="3">
    <source>
        <dbReference type="ARBA" id="ARBA00022833"/>
    </source>
</evidence>
<evidence type="ECO:0000256" key="2">
    <source>
        <dbReference type="ARBA" id="ARBA00022771"/>
    </source>
</evidence>
<dbReference type="GO" id="GO:1990837">
    <property type="term" value="F:sequence-specific double-stranded DNA binding"/>
    <property type="evidence" value="ECO:0007669"/>
    <property type="project" value="TreeGrafter"/>
</dbReference>
<feature type="domain" description="BED-type" evidence="4">
    <location>
        <begin position="15"/>
        <end position="42"/>
    </location>
</feature>
<evidence type="ECO:0000259" key="4">
    <source>
        <dbReference type="Pfam" id="PF02892"/>
    </source>
</evidence>
<dbReference type="PANTHER" id="PTHR34396">
    <property type="entry name" value="OS03G0264950 PROTEIN-RELATED"/>
    <property type="match status" value="1"/>
</dbReference>
<sequence>MTSTRYMVISGKEVRTSAKCKHCKKDFSGKSIGGTGHLGRHIPICRVLKGRSGLAKSQLKFNPDGSVHTWEYKPEVAHTQLCRLISRLDLPMCFGESDAFQEYITTTHNPRFAKVSRQTTTRDFAKYFNECRAQLVECLKYVSSVALTSDI</sequence>
<protein>
    <recommendedName>
        <fullName evidence="4">BED-type domain-containing protein</fullName>
    </recommendedName>
</protein>
<reference evidence="5" key="1">
    <citation type="submission" date="2020-05" db="EMBL/GenBank/DDBJ databases">
        <title>WGS assembly of Panicum virgatum.</title>
        <authorList>
            <person name="Lovell J.T."/>
            <person name="Jenkins J."/>
            <person name="Shu S."/>
            <person name="Juenger T.E."/>
            <person name="Schmutz J."/>
        </authorList>
    </citation>
    <scope>NUCLEOTIDE SEQUENCE</scope>
    <source>
        <strain evidence="5">AP13</strain>
    </source>
</reference>
<keyword evidence="3" id="KW-0862">Zinc</keyword>
<organism evidence="5 6">
    <name type="scientific">Panicum virgatum</name>
    <name type="common">Blackwell switchgrass</name>
    <dbReference type="NCBI Taxonomy" id="38727"/>
    <lineage>
        <taxon>Eukaryota</taxon>
        <taxon>Viridiplantae</taxon>
        <taxon>Streptophyta</taxon>
        <taxon>Embryophyta</taxon>
        <taxon>Tracheophyta</taxon>
        <taxon>Spermatophyta</taxon>
        <taxon>Magnoliopsida</taxon>
        <taxon>Liliopsida</taxon>
        <taxon>Poales</taxon>
        <taxon>Poaceae</taxon>
        <taxon>PACMAD clade</taxon>
        <taxon>Panicoideae</taxon>
        <taxon>Panicodae</taxon>
        <taxon>Paniceae</taxon>
        <taxon>Panicinae</taxon>
        <taxon>Panicum</taxon>
        <taxon>Panicum sect. Hiantes</taxon>
    </lineage>
</organism>
<evidence type="ECO:0000256" key="1">
    <source>
        <dbReference type="ARBA" id="ARBA00022723"/>
    </source>
</evidence>
<evidence type="ECO:0000313" key="6">
    <source>
        <dbReference type="Proteomes" id="UP000823388"/>
    </source>
</evidence>
<dbReference type="GO" id="GO:0005634">
    <property type="term" value="C:nucleus"/>
    <property type="evidence" value="ECO:0007669"/>
    <property type="project" value="TreeGrafter"/>
</dbReference>
<keyword evidence="6" id="KW-1185">Reference proteome</keyword>
<dbReference type="GO" id="GO:0006357">
    <property type="term" value="P:regulation of transcription by RNA polymerase II"/>
    <property type="evidence" value="ECO:0007669"/>
    <property type="project" value="TreeGrafter"/>
</dbReference>
<name>A0A8T0TCQ2_PANVG</name>
<dbReference type="GO" id="GO:0008270">
    <property type="term" value="F:zinc ion binding"/>
    <property type="evidence" value="ECO:0007669"/>
    <property type="project" value="UniProtKB-KW"/>
</dbReference>
<dbReference type="AlphaFoldDB" id="A0A8T0TCQ2"/>
<keyword evidence="1" id="KW-0479">Metal-binding</keyword>
<dbReference type="Proteomes" id="UP000823388">
    <property type="component" value="Chromosome 4N"/>
</dbReference>
<gene>
    <name evidence="5" type="ORF">PVAP13_4NG229599</name>
</gene>
<evidence type="ECO:0000313" key="5">
    <source>
        <dbReference type="EMBL" id="KAG2606286.1"/>
    </source>
</evidence>
<dbReference type="InterPro" id="IPR003656">
    <property type="entry name" value="Znf_BED"/>
</dbReference>
<dbReference type="Pfam" id="PF02892">
    <property type="entry name" value="zf-BED"/>
    <property type="match status" value="1"/>
</dbReference>
<dbReference type="PANTHER" id="PTHR34396:SF30">
    <property type="entry name" value="OS10G0378900 PROTEIN"/>
    <property type="match status" value="1"/>
</dbReference>
<keyword evidence="2" id="KW-0863">Zinc-finger</keyword>